<evidence type="ECO:0000256" key="1">
    <source>
        <dbReference type="SAM" id="Phobius"/>
    </source>
</evidence>
<gene>
    <name evidence="2" type="ORF">DSM02_2547</name>
</gene>
<keyword evidence="1" id="KW-0472">Membrane</keyword>
<feature type="transmembrane region" description="Helical" evidence="1">
    <location>
        <begin position="15"/>
        <end position="33"/>
    </location>
</feature>
<accession>A0A4Q0P342</accession>
<protein>
    <submittedName>
        <fullName evidence="2">Uncharacterized protein</fullName>
    </submittedName>
</protein>
<reference evidence="2 3" key="1">
    <citation type="submission" date="2018-07" db="EMBL/GenBank/DDBJ databases">
        <title>Leeuwenhoekiella genomics.</title>
        <authorList>
            <person name="Tahon G."/>
            <person name="Willems A."/>
        </authorList>
    </citation>
    <scope>NUCLEOTIDE SEQUENCE [LARGE SCALE GENOMIC DNA]</scope>
    <source>
        <strain evidence="2 3">LMG 29608</strain>
    </source>
</reference>
<comment type="caution">
    <text evidence="2">The sequence shown here is derived from an EMBL/GenBank/DDBJ whole genome shotgun (WGS) entry which is preliminary data.</text>
</comment>
<proteinExistence type="predicted"/>
<keyword evidence="1" id="KW-1133">Transmembrane helix</keyword>
<dbReference type="AlphaFoldDB" id="A0A4Q0P342"/>
<keyword evidence="1" id="KW-0812">Transmembrane</keyword>
<name>A0A4Q0P342_9FLAO</name>
<sequence length="37" mass="4565">MFIMELFNFKNRINIIYQFIFQAIYFGVLRLYGNRNG</sequence>
<evidence type="ECO:0000313" key="3">
    <source>
        <dbReference type="Proteomes" id="UP000289859"/>
    </source>
</evidence>
<keyword evidence="3" id="KW-1185">Reference proteome</keyword>
<organism evidence="2 3">
    <name type="scientific">Leeuwenhoekiella polynyae</name>
    <dbReference type="NCBI Taxonomy" id="1550906"/>
    <lineage>
        <taxon>Bacteria</taxon>
        <taxon>Pseudomonadati</taxon>
        <taxon>Bacteroidota</taxon>
        <taxon>Flavobacteriia</taxon>
        <taxon>Flavobacteriales</taxon>
        <taxon>Flavobacteriaceae</taxon>
        <taxon>Leeuwenhoekiella</taxon>
    </lineage>
</organism>
<dbReference type="Proteomes" id="UP000289859">
    <property type="component" value="Unassembled WGS sequence"/>
</dbReference>
<dbReference type="EMBL" id="QOVK01000011">
    <property type="protein sequence ID" value="RXG20376.1"/>
    <property type="molecule type" value="Genomic_DNA"/>
</dbReference>
<evidence type="ECO:0000313" key="2">
    <source>
        <dbReference type="EMBL" id="RXG20376.1"/>
    </source>
</evidence>